<name>A0A0R0C2N9_9GAMM</name>
<sequence length="116" mass="13118">MHDGRRSRKTGCADFCHFDTRKKCEAAVLRHELTVLHLVPEELGGSNETQNKIFVPLWVAEQKRRIDLVTVLPMMRAGKLSRYEAIPVFRGSSFVPAEIAIHAQDPAGFSTTIDIW</sequence>
<dbReference type="OrthoDB" id="4630773at2"/>
<evidence type="ECO:0000313" key="2">
    <source>
        <dbReference type="Proteomes" id="UP000051863"/>
    </source>
</evidence>
<dbReference type="AlphaFoldDB" id="A0A0R0C2N9"/>
<gene>
    <name evidence="1" type="ORF">ABB27_17200</name>
</gene>
<comment type="caution">
    <text evidence="1">The sequence shown here is derived from an EMBL/GenBank/DDBJ whole genome shotgun (WGS) entry which is preliminary data.</text>
</comment>
<dbReference type="RefSeq" id="WP_057630195.1">
    <property type="nucleotide sequence ID" value="NZ_LDJJ01000069.1"/>
</dbReference>
<reference evidence="1 2" key="1">
    <citation type="submission" date="2015-05" db="EMBL/GenBank/DDBJ databases">
        <title>Genome sequencing and analysis of members of genus Stenotrophomonas.</title>
        <authorList>
            <person name="Patil P.P."/>
            <person name="Midha S."/>
            <person name="Patil P.B."/>
        </authorList>
    </citation>
    <scope>NUCLEOTIDE SEQUENCE [LARGE SCALE GENOMIC DNA]</scope>
    <source>
        <strain evidence="1 2">DSM 18941</strain>
    </source>
</reference>
<evidence type="ECO:0000313" key="1">
    <source>
        <dbReference type="EMBL" id="KRG63813.1"/>
    </source>
</evidence>
<dbReference type="Proteomes" id="UP000051863">
    <property type="component" value="Unassembled WGS sequence"/>
</dbReference>
<proteinExistence type="predicted"/>
<dbReference type="PATRIC" id="fig|405446.3.peg.3329"/>
<dbReference type="EMBL" id="LDJJ01000069">
    <property type="protein sequence ID" value="KRG63813.1"/>
    <property type="molecule type" value="Genomic_DNA"/>
</dbReference>
<protein>
    <submittedName>
        <fullName evidence="1">Uncharacterized protein</fullName>
    </submittedName>
</protein>
<organism evidence="1 2">
    <name type="scientific">Stenotrophomonas terrae</name>
    <dbReference type="NCBI Taxonomy" id="405446"/>
    <lineage>
        <taxon>Bacteria</taxon>
        <taxon>Pseudomonadati</taxon>
        <taxon>Pseudomonadota</taxon>
        <taxon>Gammaproteobacteria</taxon>
        <taxon>Lysobacterales</taxon>
        <taxon>Lysobacteraceae</taxon>
        <taxon>Stenotrophomonas</taxon>
    </lineage>
</organism>
<accession>A0A0R0C2N9</accession>
<keyword evidence="2" id="KW-1185">Reference proteome</keyword>